<evidence type="ECO:0000313" key="1">
    <source>
        <dbReference type="EMBL" id="KAA1095795.1"/>
    </source>
</evidence>
<proteinExistence type="predicted"/>
<evidence type="ECO:0000313" key="2">
    <source>
        <dbReference type="Proteomes" id="UP000325313"/>
    </source>
</evidence>
<sequence>MPLWKHVCMPYAKPPCLDMKPKAVNSGTNNIRTESHWKFSIEFSGAPARQEVVSGSFYVCTHPRVNADSKFIEQAGPTPARRDCVRPALHPAGPRNRLNTLQLPLGLGFRSSQALQWATRGDSNIDDS</sequence>
<reference evidence="1 2" key="1">
    <citation type="submission" date="2019-05" db="EMBL/GenBank/DDBJ databases">
        <title>Emergence of the Ug99 lineage of the wheat stem rust pathogen through somatic hybridization.</title>
        <authorList>
            <person name="Li F."/>
            <person name="Upadhyaya N.M."/>
            <person name="Sperschneider J."/>
            <person name="Matny O."/>
            <person name="Nguyen-Phuc H."/>
            <person name="Mago R."/>
            <person name="Raley C."/>
            <person name="Miller M.E."/>
            <person name="Silverstein K.A.T."/>
            <person name="Henningsen E."/>
            <person name="Hirsch C.D."/>
            <person name="Visser B."/>
            <person name="Pretorius Z.A."/>
            <person name="Steffenson B.J."/>
            <person name="Schwessinger B."/>
            <person name="Dodds P.N."/>
            <person name="Figueroa M."/>
        </authorList>
    </citation>
    <scope>NUCLEOTIDE SEQUENCE [LARGE SCALE GENOMIC DNA]</scope>
    <source>
        <strain evidence="1 2">Ug99</strain>
    </source>
</reference>
<dbReference type="Proteomes" id="UP000325313">
    <property type="component" value="Unassembled WGS sequence"/>
</dbReference>
<gene>
    <name evidence="1" type="ORF">PGTUg99_031383</name>
</gene>
<protein>
    <submittedName>
        <fullName evidence="1">Uncharacterized protein</fullName>
    </submittedName>
</protein>
<dbReference type="EMBL" id="VDEP01000371">
    <property type="protein sequence ID" value="KAA1095795.1"/>
    <property type="molecule type" value="Genomic_DNA"/>
</dbReference>
<name>A0A5B0P2K5_PUCGR</name>
<accession>A0A5B0P2K5</accession>
<comment type="caution">
    <text evidence="1">The sequence shown here is derived from an EMBL/GenBank/DDBJ whole genome shotgun (WGS) entry which is preliminary data.</text>
</comment>
<dbReference type="AlphaFoldDB" id="A0A5B0P2K5"/>
<organism evidence="1 2">
    <name type="scientific">Puccinia graminis f. sp. tritici</name>
    <dbReference type="NCBI Taxonomy" id="56615"/>
    <lineage>
        <taxon>Eukaryota</taxon>
        <taxon>Fungi</taxon>
        <taxon>Dikarya</taxon>
        <taxon>Basidiomycota</taxon>
        <taxon>Pucciniomycotina</taxon>
        <taxon>Pucciniomycetes</taxon>
        <taxon>Pucciniales</taxon>
        <taxon>Pucciniaceae</taxon>
        <taxon>Puccinia</taxon>
    </lineage>
</organism>